<organism evidence="8 9">
    <name type="scientific">Cryptotermes secundus</name>
    <dbReference type="NCBI Taxonomy" id="105785"/>
    <lineage>
        <taxon>Eukaryota</taxon>
        <taxon>Metazoa</taxon>
        <taxon>Ecdysozoa</taxon>
        <taxon>Arthropoda</taxon>
        <taxon>Hexapoda</taxon>
        <taxon>Insecta</taxon>
        <taxon>Pterygota</taxon>
        <taxon>Neoptera</taxon>
        <taxon>Polyneoptera</taxon>
        <taxon>Dictyoptera</taxon>
        <taxon>Blattodea</taxon>
        <taxon>Blattoidea</taxon>
        <taxon>Termitoidae</taxon>
        <taxon>Kalotermitidae</taxon>
        <taxon>Cryptotermitinae</taxon>
        <taxon>Cryptotermes</taxon>
    </lineage>
</organism>
<comment type="similarity">
    <text evidence="1 6">Belongs to the SINA (Seven in absentia) family.</text>
</comment>
<dbReference type="GO" id="GO:0008270">
    <property type="term" value="F:zinc ion binding"/>
    <property type="evidence" value="ECO:0007669"/>
    <property type="project" value="UniProtKB-KW"/>
</dbReference>
<dbReference type="GO" id="GO:0043161">
    <property type="term" value="P:proteasome-mediated ubiquitin-dependent protein catabolic process"/>
    <property type="evidence" value="ECO:0007669"/>
    <property type="project" value="TreeGrafter"/>
</dbReference>
<dbReference type="OrthoDB" id="4788989at2759"/>
<evidence type="ECO:0000256" key="1">
    <source>
        <dbReference type="ARBA" id="ARBA00009119"/>
    </source>
</evidence>
<evidence type="ECO:0000256" key="2">
    <source>
        <dbReference type="ARBA" id="ARBA00022723"/>
    </source>
</evidence>
<evidence type="ECO:0000313" key="8">
    <source>
        <dbReference type="EMBL" id="PNF20296.1"/>
    </source>
</evidence>
<evidence type="ECO:0000256" key="4">
    <source>
        <dbReference type="ARBA" id="ARBA00022833"/>
    </source>
</evidence>
<dbReference type="GO" id="GO:0061630">
    <property type="term" value="F:ubiquitin protein ligase activity"/>
    <property type="evidence" value="ECO:0007669"/>
    <property type="project" value="UniProtKB-EC"/>
</dbReference>
<dbReference type="SUPFAM" id="SSF49599">
    <property type="entry name" value="TRAF domain-like"/>
    <property type="match status" value="1"/>
</dbReference>
<dbReference type="STRING" id="105785.A0A2J7PVD3"/>
<dbReference type="GO" id="GO:0005737">
    <property type="term" value="C:cytoplasm"/>
    <property type="evidence" value="ECO:0007669"/>
    <property type="project" value="InterPro"/>
</dbReference>
<dbReference type="Pfam" id="PF03145">
    <property type="entry name" value="Sina_TRAF"/>
    <property type="match status" value="1"/>
</dbReference>
<name>A0A2J7PVD3_9NEOP</name>
<dbReference type="AlphaFoldDB" id="A0A2J7PVD3"/>
<comment type="pathway">
    <text evidence="6">Protein modification; protein ubiquitination.</text>
</comment>
<evidence type="ECO:0000259" key="7">
    <source>
        <dbReference type="PROSITE" id="PS51081"/>
    </source>
</evidence>
<dbReference type="PANTHER" id="PTHR45877:SF2">
    <property type="entry name" value="E3 UBIQUITIN-PROTEIN LIGASE SINA-RELATED"/>
    <property type="match status" value="1"/>
</dbReference>
<comment type="function">
    <text evidence="6">E3 ubiquitin-protein ligase that mediates ubiquitination and subsequent proteasomal degradation of target proteins. E3 ubiquitin ligases accept ubiquitin from an E2 ubiquitin-conjugating enzyme in the form of a thioester and then directly transfers the ubiquitin to targeted substrates.</text>
</comment>
<keyword evidence="2 6" id="KW-0479">Metal-binding</keyword>
<dbReference type="Gene3D" id="2.60.210.10">
    <property type="entry name" value="Apoptosis, Tumor Necrosis Factor Receptor Associated Protein 2, Chain A"/>
    <property type="match status" value="1"/>
</dbReference>
<evidence type="ECO:0000256" key="5">
    <source>
        <dbReference type="PROSITE-ProRule" id="PRU00455"/>
    </source>
</evidence>
<keyword evidence="9" id="KW-1185">Reference proteome</keyword>
<dbReference type="EC" id="2.3.2.27" evidence="6"/>
<keyword evidence="3 5" id="KW-0863">Zinc-finger</keyword>
<reference evidence="8 9" key="1">
    <citation type="submission" date="2017-12" db="EMBL/GenBank/DDBJ databases">
        <title>Hemimetabolous genomes reveal molecular basis of termite eusociality.</title>
        <authorList>
            <person name="Harrison M.C."/>
            <person name="Jongepier E."/>
            <person name="Robertson H.M."/>
            <person name="Arning N."/>
            <person name="Bitard-Feildel T."/>
            <person name="Chao H."/>
            <person name="Childers C.P."/>
            <person name="Dinh H."/>
            <person name="Doddapaneni H."/>
            <person name="Dugan S."/>
            <person name="Gowin J."/>
            <person name="Greiner C."/>
            <person name="Han Y."/>
            <person name="Hu H."/>
            <person name="Hughes D.S.T."/>
            <person name="Huylmans A.-K."/>
            <person name="Kemena C."/>
            <person name="Kremer L.P.M."/>
            <person name="Lee S.L."/>
            <person name="Lopez-Ezquerra A."/>
            <person name="Mallet L."/>
            <person name="Monroy-Kuhn J.M."/>
            <person name="Moser A."/>
            <person name="Murali S.C."/>
            <person name="Muzny D.M."/>
            <person name="Otani S."/>
            <person name="Piulachs M.-D."/>
            <person name="Poelchau M."/>
            <person name="Qu J."/>
            <person name="Schaub F."/>
            <person name="Wada-Katsumata A."/>
            <person name="Worley K.C."/>
            <person name="Xie Q."/>
            <person name="Ylla G."/>
            <person name="Poulsen M."/>
            <person name="Gibbs R.A."/>
            <person name="Schal C."/>
            <person name="Richards S."/>
            <person name="Belles X."/>
            <person name="Korb J."/>
            <person name="Bornberg-Bauer E."/>
        </authorList>
    </citation>
    <scope>NUCLEOTIDE SEQUENCE [LARGE SCALE GENOMIC DNA]</scope>
    <source>
        <tissue evidence="8">Whole body</tissue>
    </source>
</reference>
<dbReference type="InterPro" id="IPR008974">
    <property type="entry name" value="TRAF-like"/>
</dbReference>
<proteinExistence type="inferred from homology"/>
<comment type="domain">
    <text evidence="6">The SBD domain (substrate-binding domain) mediates the interaction with substrate proteins. It is related to the TRAF family.</text>
</comment>
<protein>
    <recommendedName>
        <fullName evidence="6">E3 ubiquitin-protein ligase</fullName>
        <ecNumber evidence="6">2.3.2.27</ecNumber>
    </recommendedName>
</protein>
<dbReference type="InterPro" id="IPR013010">
    <property type="entry name" value="Znf_SIAH"/>
</dbReference>
<accession>A0A2J7PVD3</accession>
<dbReference type="InterPro" id="IPR004162">
    <property type="entry name" value="SINA-like_animal"/>
</dbReference>
<dbReference type="PROSITE" id="PS51081">
    <property type="entry name" value="ZF_SIAH"/>
    <property type="match status" value="1"/>
</dbReference>
<dbReference type="Proteomes" id="UP000235965">
    <property type="component" value="Unassembled WGS sequence"/>
</dbReference>
<comment type="domain">
    <text evidence="6">The RING-type zinc finger domain is essential for ubiquitin ligase activity.</text>
</comment>
<dbReference type="InParanoid" id="A0A2J7PVD3"/>
<dbReference type="Pfam" id="PF21361">
    <property type="entry name" value="Sina_ZnF"/>
    <property type="match status" value="1"/>
</dbReference>
<keyword evidence="6" id="KW-0833">Ubl conjugation pathway</keyword>
<dbReference type="InterPro" id="IPR013083">
    <property type="entry name" value="Znf_RING/FYVE/PHD"/>
</dbReference>
<dbReference type="InterPro" id="IPR018121">
    <property type="entry name" value="7-in-absentia-prot_TRAF-dom"/>
</dbReference>
<feature type="domain" description="SIAH-type" evidence="7">
    <location>
        <begin position="97"/>
        <end position="156"/>
    </location>
</feature>
<dbReference type="Gene3D" id="3.30.40.10">
    <property type="entry name" value="Zinc/RING finger domain, C3HC4 (zinc finger)"/>
    <property type="match status" value="1"/>
</dbReference>
<dbReference type="EMBL" id="NEVH01020964">
    <property type="protein sequence ID" value="PNF20297.1"/>
    <property type="molecule type" value="Genomic_DNA"/>
</dbReference>
<dbReference type="UniPathway" id="UPA00143"/>
<dbReference type="PANTHER" id="PTHR45877">
    <property type="entry name" value="E3 UBIQUITIN-PROTEIN LIGASE SIAH2"/>
    <property type="match status" value="1"/>
</dbReference>
<comment type="catalytic activity">
    <reaction evidence="6">
        <text>S-ubiquitinyl-[E2 ubiquitin-conjugating enzyme]-L-cysteine + [acceptor protein]-L-lysine = [E2 ubiquitin-conjugating enzyme]-L-cysteine + N(6)-ubiquitinyl-[acceptor protein]-L-lysine.</text>
        <dbReference type="EC" id="2.3.2.27"/>
    </reaction>
</comment>
<dbReference type="GO" id="GO:0031624">
    <property type="term" value="F:ubiquitin conjugating enzyme binding"/>
    <property type="evidence" value="ECO:0007669"/>
    <property type="project" value="TreeGrafter"/>
</dbReference>
<evidence type="ECO:0000313" key="9">
    <source>
        <dbReference type="Proteomes" id="UP000235965"/>
    </source>
</evidence>
<evidence type="ECO:0000256" key="3">
    <source>
        <dbReference type="ARBA" id="ARBA00022771"/>
    </source>
</evidence>
<dbReference type="GO" id="GO:0016567">
    <property type="term" value="P:protein ubiquitination"/>
    <property type="evidence" value="ECO:0007669"/>
    <property type="project" value="UniProtKB-UniPathway"/>
</dbReference>
<evidence type="ECO:0000256" key="6">
    <source>
        <dbReference type="RuleBase" id="RU201113"/>
    </source>
</evidence>
<sequence>MLPSDRRNLEKISLKLLSASRTSLSDEQDEDLNTAVLKLLQCSASSCLRYLYPPIKQCRSGHCLCLSCSELPRPICPQCSTPLIQARNVALEAIATKLLAACKYRSEGCPEAMPHGYSMLAHEMQCHFRLHSCFAGKCKWTGTVRNILEHMESHHRERVFLGSEKVFKIKKINNREDMDMMFLFSCEEGDFWVKFIYSKAETSFFGAVQYIGKADIAGKHRYRFEIKTSGDESESLYTFSRRTHADTTNFETIFNNHDCFWAPINIAKYFAENDVLSVKLNIDYIGN</sequence>
<keyword evidence="4 6" id="KW-0862">Zinc</keyword>
<gene>
    <name evidence="8" type="primary">siah1_1</name>
    <name evidence="8" type="ORF">B7P43_G14392</name>
</gene>
<dbReference type="EMBL" id="NEVH01020964">
    <property type="protein sequence ID" value="PNF20296.1"/>
    <property type="molecule type" value="Genomic_DNA"/>
</dbReference>
<comment type="caution">
    <text evidence="8">The sequence shown here is derived from an EMBL/GenBank/DDBJ whole genome shotgun (WGS) entry which is preliminary data.</text>
</comment>